<dbReference type="Gene3D" id="2.60.120.290">
    <property type="entry name" value="Spermadhesin, CUB domain"/>
    <property type="match status" value="4"/>
</dbReference>
<accession>A0A226E647</accession>
<dbReference type="EMBL" id="LNIX01000007">
    <property type="protein sequence ID" value="OXA52361.1"/>
    <property type="molecule type" value="Genomic_DNA"/>
</dbReference>
<keyword evidence="2" id="KW-1015">Disulfide bond</keyword>
<dbReference type="InterPro" id="IPR035914">
    <property type="entry name" value="Sperma_CUB_dom_sf"/>
</dbReference>
<feature type="domain" description="CUB" evidence="6">
    <location>
        <begin position="169"/>
        <end position="292"/>
    </location>
</feature>
<sequence>MSNSQTIKTVVSLACITTVVICLHASFTSAESGRNTRLSQCGGDVNADADSLQFPASDETLQAGDICVWTIHLETQTNFRFMVQNLSIGSNYTDCRDGGVRFYSLTNLSPAGQPESSTYCDILPPPPVFLMPNSIVVVVLYIGTGNTDPGRGFNISWTGMNSDPLRTKHMSTFTTALQGVVKYPVVEHYEPNLAATWLVKTVSPQQTTRSDFSLDNLLFETCSSSTNPCICDALILYEITEGGVLNETERFCGERTSAFFSNIESRFIIAFFTDFETQTGIEGGFEVTYYPTNEVTTTPTTTTTTTTTSGPTPETPCGGIFSETVSGRINYKNEQLYQPNERCVWTIRVQNALGMTFTLIQSGISGSDPDDGISISTFTRADPPLLKTEFMRFEGIPVTMSGSVAIVTFVTDSSMEGMGFVLEYRATGFSGGNISALSTDFISTTPLGFLDHPEMGNYDNNELSTFVVTTPGFSVNNNPRVNVTWTVKGLESNCYDYVVVFKFYPDPNPFGGWSQYDLYCATSPKMTSHTDMLLYVFKSDHTGNSTGFRLDWSG</sequence>
<organism evidence="7 8">
    <name type="scientific">Folsomia candida</name>
    <name type="common">Springtail</name>
    <dbReference type="NCBI Taxonomy" id="158441"/>
    <lineage>
        <taxon>Eukaryota</taxon>
        <taxon>Metazoa</taxon>
        <taxon>Ecdysozoa</taxon>
        <taxon>Arthropoda</taxon>
        <taxon>Hexapoda</taxon>
        <taxon>Collembola</taxon>
        <taxon>Entomobryomorpha</taxon>
        <taxon>Isotomoidea</taxon>
        <taxon>Isotomidae</taxon>
        <taxon>Proisotominae</taxon>
        <taxon>Folsomia</taxon>
    </lineage>
</organism>
<evidence type="ECO:0000313" key="8">
    <source>
        <dbReference type="Proteomes" id="UP000198287"/>
    </source>
</evidence>
<evidence type="ECO:0000256" key="3">
    <source>
        <dbReference type="PROSITE-ProRule" id="PRU00059"/>
    </source>
</evidence>
<dbReference type="OMA" id="ADRRESY"/>
<evidence type="ECO:0000259" key="6">
    <source>
        <dbReference type="PROSITE" id="PS01180"/>
    </source>
</evidence>
<proteinExistence type="predicted"/>
<dbReference type="PROSITE" id="PS01180">
    <property type="entry name" value="CUB"/>
    <property type="match status" value="3"/>
</dbReference>
<keyword evidence="8" id="KW-1185">Reference proteome</keyword>
<feature type="chain" id="PRO_5012240260" evidence="5">
    <location>
        <begin position="31"/>
        <end position="554"/>
    </location>
</feature>
<dbReference type="OrthoDB" id="8288656at2759"/>
<comment type="caution">
    <text evidence="7">The sequence shown here is derived from an EMBL/GenBank/DDBJ whole genome shotgun (WGS) entry which is preliminary data.</text>
</comment>
<evidence type="ECO:0000256" key="4">
    <source>
        <dbReference type="SAM" id="MobiDB-lite"/>
    </source>
</evidence>
<evidence type="ECO:0000256" key="1">
    <source>
        <dbReference type="ARBA" id="ARBA00022737"/>
    </source>
</evidence>
<name>A0A226E647_FOLCA</name>
<feature type="region of interest" description="Disordered" evidence="4">
    <location>
        <begin position="296"/>
        <end position="316"/>
    </location>
</feature>
<evidence type="ECO:0000256" key="5">
    <source>
        <dbReference type="SAM" id="SignalP"/>
    </source>
</evidence>
<reference evidence="7 8" key="1">
    <citation type="submission" date="2015-12" db="EMBL/GenBank/DDBJ databases">
        <title>The genome of Folsomia candida.</title>
        <authorList>
            <person name="Faddeeva A."/>
            <person name="Derks M.F."/>
            <person name="Anvar Y."/>
            <person name="Smit S."/>
            <person name="Van Straalen N."/>
            <person name="Roelofs D."/>
        </authorList>
    </citation>
    <scope>NUCLEOTIDE SEQUENCE [LARGE SCALE GENOMIC DNA]</scope>
    <source>
        <strain evidence="7 8">VU population</strain>
        <tissue evidence="7">Whole body</tissue>
    </source>
</reference>
<gene>
    <name evidence="7" type="ORF">Fcan01_13323</name>
</gene>
<protein>
    <submittedName>
        <fullName evidence="7">Zinc metalloproteinase nas-39</fullName>
    </submittedName>
</protein>
<dbReference type="AlphaFoldDB" id="A0A226E647"/>
<evidence type="ECO:0000256" key="2">
    <source>
        <dbReference type="ARBA" id="ARBA00023157"/>
    </source>
</evidence>
<dbReference type="SUPFAM" id="SSF49854">
    <property type="entry name" value="Spermadhesin, CUB domain"/>
    <property type="match status" value="3"/>
</dbReference>
<feature type="domain" description="CUB" evidence="6">
    <location>
        <begin position="41"/>
        <end position="160"/>
    </location>
</feature>
<dbReference type="InterPro" id="IPR000859">
    <property type="entry name" value="CUB_dom"/>
</dbReference>
<evidence type="ECO:0000313" key="7">
    <source>
        <dbReference type="EMBL" id="OXA52361.1"/>
    </source>
</evidence>
<feature type="signal peptide" evidence="5">
    <location>
        <begin position="1"/>
        <end position="30"/>
    </location>
</feature>
<keyword evidence="1" id="KW-0677">Repeat</keyword>
<dbReference type="Proteomes" id="UP000198287">
    <property type="component" value="Unassembled WGS sequence"/>
</dbReference>
<feature type="domain" description="CUB" evidence="6">
    <location>
        <begin position="317"/>
        <end position="427"/>
    </location>
</feature>
<comment type="caution">
    <text evidence="3">Lacks conserved residue(s) required for the propagation of feature annotation.</text>
</comment>
<dbReference type="SMART" id="SM00042">
    <property type="entry name" value="CUB"/>
    <property type="match status" value="3"/>
</dbReference>
<dbReference type="PANTHER" id="PTHR24251">
    <property type="entry name" value="OVOCHYMASE-RELATED"/>
    <property type="match status" value="1"/>
</dbReference>
<dbReference type="CDD" id="cd00041">
    <property type="entry name" value="CUB"/>
    <property type="match status" value="1"/>
</dbReference>
<keyword evidence="5" id="KW-0732">Signal</keyword>
<dbReference type="Pfam" id="PF00431">
    <property type="entry name" value="CUB"/>
    <property type="match status" value="1"/>
</dbReference>